<organism evidence="3 4">
    <name type="scientific">Rubrivivax albus</name>
    <dbReference type="NCBI Taxonomy" id="2499835"/>
    <lineage>
        <taxon>Bacteria</taxon>
        <taxon>Pseudomonadati</taxon>
        <taxon>Pseudomonadota</taxon>
        <taxon>Betaproteobacteria</taxon>
        <taxon>Burkholderiales</taxon>
        <taxon>Sphaerotilaceae</taxon>
        <taxon>Rubrivivax</taxon>
    </lineage>
</organism>
<evidence type="ECO:0000313" key="3">
    <source>
        <dbReference type="EMBL" id="RVT50585.1"/>
    </source>
</evidence>
<dbReference type="EMBL" id="SACT01000005">
    <property type="protein sequence ID" value="RVT50585.1"/>
    <property type="molecule type" value="Genomic_DNA"/>
</dbReference>
<dbReference type="RefSeq" id="WP_128199401.1">
    <property type="nucleotide sequence ID" value="NZ_SACT01000005.1"/>
</dbReference>
<evidence type="ECO:0000256" key="1">
    <source>
        <dbReference type="SAM" id="MobiDB-lite"/>
    </source>
</evidence>
<name>A0A3S2TLV4_9BURK</name>
<feature type="chain" id="PRO_5018775400" evidence="2">
    <location>
        <begin position="39"/>
        <end position="327"/>
    </location>
</feature>
<dbReference type="Proteomes" id="UP000288178">
    <property type="component" value="Unassembled WGS sequence"/>
</dbReference>
<dbReference type="Pfam" id="PF05275">
    <property type="entry name" value="CopB"/>
    <property type="match status" value="1"/>
</dbReference>
<dbReference type="OrthoDB" id="9778934at2"/>
<dbReference type="InterPro" id="IPR007939">
    <property type="entry name" value="Cu-R_B_prcur"/>
</dbReference>
<reference evidence="3 4" key="1">
    <citation type="submission" date="2019-01" db="EMBL/GenBank/DDBJ databases">
        <authorList>
            <person name="Chen W.-M."/>
        </authorList>
    </citation>
    <scope>NUCLEOTIDE SEQUENCE [LARGE SCALE GENOMIC DNA]</scope>
    <source>
        <strain evidence="3 4">ICH-3</strain>
    </source>
</reference>
<feature type="region of interest" description="Disordered" evidence="1">
    <location>
        <begin position="40"/>
        <end position="100"/>
    </location>
</feature>
<dbReference type="AlphaFoldDB" id="A0A3S2TLV4"/>
<comment type="caution">
    <text evidence="3">The sequence shown here is derived from an EMBL/GenBank/DDBJ whole genome shotgun (WGS) entry which is preliminary data.</text>
</comment>
<evidence type="ECO:0000256" key="2">
    <source>
        <dbReference type="SAM" id="SignalP"/>
    </source>
</evidence>
<evidence type="ECO:0000313" key="4">
    <source>
        <dbReference type="Proteomes" id="UP000288178"/>
    </source>
</evidence>
<feature type="compositionally biased region" description="Low complexity" evidence="1">
    <location>
        <begin position="40"/>
        <end position="63"/>
    </location>
</feature>
<protein>
    <submittedName>
        <fullName evidence="3">Copper resistance protein B</fullName>
    </submittedName>
</protein>
<dbReference type="GO" id="GO:0009279">
    <property type="term" value="C:cell outer membrane"/>
    <property type="evidence" value="ECO:0007669"/>
    <property type="project" value="InterPro"/>
</dbReference>
<sequence>MYRPLTGSQRTPGRTLTLPTTLKIAALTAALTAGPVLAQSAGHAGHGSSAPPAASASADNAAKPKPPAPMAAMDHGDMQMQGGSAPPDARDPHAYAGGHTLTTGPYLISKERLLRLGDEQSTGFFLADKFEAQRSDGQTTGAYDLMARYGRDYNRLVIKAEGEIAGGKLEESRTEALWSRAIAGYWDGQLGLRHDTGPGPARNWLAFGIEGLAPYWFEVDATAYVGDGGRTALRLSAEYELLLTQKLILQPSVELAAYGKSDPANEIGKGLSSVSAGLRLRYEFTRQFAPYVGVEWAGRFGETADIARADGRPTRDTRVVAGVRFWF</sequence>
<dbReference type="GO" id="GO:0006878">
    <property type="term" value="P:intracellular copper ion homeostasis"/>
    <property type="evidence" value="ECO:0007669"/>
    <property type="project" value="InterPro"/>
</dbReference>
<proteinExistence type="predicted"/>
<feature type="signal peptide" evidence="2">
    <location>
        <begin position="1"/>
        <end position="38"/>
    </location>
</feature>
<gene>
    <name evidence="3" type="ORF">ENE75_16455</name>
</gene>
<accession>A0A3S2TLV4</accession>
<keyword evidence="2" id="KW-0732">Signal</keyword>
<dbReference type="GO" id="GO:0005507">
    <property type="term" value="F:copper ion binding"/>
    <property type="evidence" value="ECO:0007669"/>
    <property type="project" value="InterPro"/>
</dbReference>
<keyword evidence="4" id="KW-1185">Reference proteome</keyword>